<evidence type="ECO:0008006" key="5">
    <source>
        <dbReference type="Google" id="ProtNLM"/>
    </source>
</evidence>
<dbReference type="EMBL" id="CAMXCT020002673">
    <property type="protein sequence ID" value="CAL1153135.1"/>
    <property type="molecule type" value="Genomic_DNA"/>
</dbReference>
<dbReference type="EMBL" id="CAMXCT030002673">
    <property type="protein sequence ID" value="CAL4787072.1"/>
    <property type="molecule type" value="Genomic_DNA"/>
</dbReference>
<keyword evidence="1" id="KW-0732">Signal</keyword>
<feature type="chain" id="PRO_5043270966" description="Ubiquitin-like domain-containing protein" evidence="1">
    <location>
        <begin position="18"/>
        <end position="874"/>
    </location>
</feature>
<proteinExistence type="predicted"/>
<reference evidence="3" key="2">
    <citation type="submission" date="2024-04" db="EMBL/GenBank/DDBJ databases">
        <authorList>
            <person name="Chen Y."/>
            <person name="Shah S."/>
            <person name="Dougan E. K."/>
            <person name="Thang M."/>
            <person name="Chan C."/>
        </authorList>
    </citation>
    <scope>NUCLEOTIDE SEQUENCE [LARGE SCALE GENOMIC DNA]</scope>
</reference>
<organism evidence="2">
    <name type="scientific">Cladocopium goreaui</name>
    <dbReference type="NCBI Taxonomy" id="2562237"/>
    <lineage>
        <taxon>Eukaryota</taxon>
        <taxon>Sar</taxon>
        <taxon>Alveolata</taxon>
        <taxon>Dinophyceae</taxon>
        <taxon>Suessiales</taxon>
        <taxon>Symbiodiniaceae</taxon>
        <taxon>Cladocopium</taxon>
    </lineage>
</organism>
<dbReference type="SUPFAM" id="SSF54236">
    <property type="entry name" value="Ubiquitin-like"/>
    <property type="match status" value="1"/>
</dbReference>
<dbReference type="EMBL" id="CAMXCT010002673">
    <property type="protein sequence ID" value="CAI3999760.1"/>
    <property type="molecule type" value="Genomic_DNA"/>
</dbReference>
<keyword evidence="4" id="KW-1185">Reference proteome</keyword>
<dbReference type="InterPro" id="IPR029071">
    <property type="entry name" value="Ubiquitin-like_domsf"/>
</dbReference>
<dbReference type="InterPro" id="IPR016024">
    <property type="entry name" value="ARM-type_fold"/>
</dbReference>
<gene>
    <name evidence="2" type="ORF">C1SCF055_LOCUS25934</name>
</gene>
<evidence type="ECO:0000256" key="1">
    <source>
        <dbReference type="SAM" id="SignalP"/>
    </source>
</evidence>
<feature type="signal peptide" evidence="1">
    <location>
        <begin position="1"/>
        <end position="17"/>
    </location>
</feature>
<name>A0A9P1CYH9_9DINO</name>
<dbReference type="Gene3D" id="1.20.920.60">
    <property type="match status" value="1"/>
</dbReference>
<protein>
    <recommendedName>
        <fullName evidence="5">Ubiquitin-like domain-containing protein</fullName>
    </recommendedName>
</protein>
<comment type="caution">
    <text evidence="2">The sequence shown here is derived from an EMBL/GenBank/DDBJ whole genome shotgun (WGS) entry which is preliminary data.</text>
</comment>
<dbReference type="Gene3D" id="1.25.10.10">
    <property type="entry name" value="Leucine-rich Repeat Variant"/>
    <property type="match status" value="1"/>
</dbReference>
<reference evidence="2" key="1">
    <citation type="submission" date="2022-10" db="EMBL/GenBank/DDBJ databases">
        <authorList>
            <person name="Chen Y."/>
            <person name="Dougan E. K."/>
            <person name="Chan C."/>
            <person name="Rhodes N."/>
            <person name="Thang M."/>
        </authorList>
    </citation>
    <scope>NUCLEOTIDE SEQUENCE</scope>
</reference>
<evidence type="ECO:0000313" key="4">
    <source>
        <dbReference type="Proteomes" id="UP001152797"/>
    </source>
</evidence>
<accession>A0A9P1CYH9</accession>
<dbReference type="SUPFAM" id="SSF48371">
    <property type="entry name" value="ARM repeat"/>
    <property type="match status" value="1"/>
</dbReference>
<sequence length="874" mass="96550">MRCDVTFKLSALSLAMADVLVSFKKITGEVHQVKVDAQDTIKEVKQKAAEELKVPAICQELWLENASEQVAKNSVPILAWLMTDGTSHMGHNQELTEVLAFRRPPSGVLGCIKVVLNLLVASSRMQVDSNELVEIHVKGNWNHGQPPPKIFQDPDLKDGDDEVVWHNCGAFLRGYKFIEAVQNFSEDICNHRLTENEVNAAQSIIDEMGATFSYNYLRTRSAFCASLATWALTGLELYRMLHWQGGSMQLNDVFPLSAYTSGILSPGDPLELMLVVDSEKVFAELEVSGDLTTAFEALGMVGSNFPERTLKAVARSLTRKNESKLALEAIKKVWQPDDDMAAKLDDEIPSFYREPFGRQDPLEALEYLGSRHPRLLARVATGLLTGSTKQEEDQQFCLQMFNRLQSESDSSYVVECVVKALFHPTMERYPPNPNLHVLEAFQTAAARDYAAAVNSIVERLRPSEDAWVRCLAAATAAKFATREDERLVAAFRECSDARLIGKYFCVVAISFGEISSSANPFIPSLAASLLEDWEDDTQRRLLATLKQLNPVNDEDAISTLLSFMSSCQRSPELLKAAELVDQLAQADRSQVSKAYALLMESWALKLTQPGSIGRGDQNKKLESILLEIAEAQGGAGMPVLGKLIDGFSSSIGPLRLRCKEILVKIRKSVDADIVKALLQVIHERISIPTCCLAIHAIKSTASETEMEQVTPKFLELLKVEKDCFVKCALLEALRSKALDPQVSTLGMQLTQDPVDTVRLAALELLMDQTAMDGFMAMLLRCMKDPSFSLSQLALVIVNSLPAEDIDTEEMAREVSQLLLHPDAKIRLAATEALSKMGSRGKSIALSALSASGPWPELDLEVRQKRDEAITTLQA</sequence>
<dbReference type="AlphaFoldDB" id="A0A9P1CYH9"/>
<dbReference type="Proteomes" id="UP001152797">
    <property type="component" value="Unassembled WGS sequence"/>
</dbReference>
<evidence type="ECO:0000313" key="3">
    <source>
        <dbReference type="EMBL" id="CAL1153135.1"/>
    </source>
</evidence>
<dbReference type="InterPro" id="IPR011989">
    <property type="entry name" value="ARM-like"/>
</dbReference>
<evidence type="ECO:0000313" key="2">
    <source>
        <dbReference type="EMBL" id="CAI3999760.1"/>
    </source>
</evidence>